<gene>
    <name evidence="7" type="ORF">PF327_02530</name>
</gene>
<evidence type="ECO:0000256" key="2">
    <source>
        <dbReference type="ARBA" id="ARBA00022475"/>
    </source>
</evidence>
<dbReference type="EMBL" id="JAQIBC010000001">
    <property type="protein sequence ID" value="MDM5263064.1"/>
    <property type="molecule type" value="Genomic_DNA"/>
</dbReference>
<evidence type="ECO:0000256" key="6">
    <source>
        <dbReference type="SAM" id="Phobius"/>
    </source>
</evidence>
<organism evidence="7 8">
    <name type="scientific">Sulfurovum xiamenensis</name>
    <dbReference type="NCBI Taxonomy" id="3019066"/>
    <lineage>
        <taxon>Bacteria</taxon>
        <taxon>Pseudomonadati</taxon>
        <taxon>Campylobacterota</taxon>
        <taxon>Epsilonproteobacteria</taxon>
        <taxon>Campylobacterales</taxon>
        <taxon>Sulfurovaceae</taxon>
        <taxon>Sulfurovum</taxon>
    </lineage>
</organism>
<dbReference type="NCBIfam" id="TIGR00765">
    <property type="entry name" value="yihY_not_rbn"/>
    <property type="match status" value="1"/>
</dbReference>
<comment type="subcellular location">
    <subcellularLocation>
        <location evidence="1">Cell membrane</location>
        <topology evidence="1">Multi-pass membrane protein</topology>
    </subcellularLocation>
</comment>
<evidence type="ECO:0000256" key="1">
    <source>
        <dbReference type="ARBA" id="ARBA00004651"/>
    </source>
</evidence>
<keyword evidence="2" id="KW-1003">Cell membrane</keyword>
<feature type="transmembrane region" description="Helical" evidence="6">
    <location>
        <begin position="141"/>
        <end position="160"/>
    </location>
</feature>
<name>A0ABT7QPP6_9BACT</name>
<keyword evidence="8" id="KW-1185">Reference proteome</keyword>
<sequence>MNMQIHPQFKKILKTYYIFLRDFLGDLFDSRLGHYASSLSWSTLFSIIPFLVIILAIFTTMPLFHTMYVKVEKLIFANLLPTDSKVIMEYLNTFIENSDKLGYIGAFYVIFAAIMFFKDYDYIVNDIFSTPKRTIWQALKTYLLLIITIPTMMAASFYLSAEIQIYLDKSSITSIIHLYEIIPYFIVWMMFYIAYQLSPHTRIEVSAALGSSFIASLVWYLSKSAFVFYVVHNKTYASIYGSISIVLFFFLWIYISWAIFIHGLKFCALLNKNEEIEHI</sequence>
<evidence type="ECO:0000256" key="5">
    <source>
        <dbReference type="ARBA" id="ARBA00023136"/>
    </source>
</evidence>
<dbReference type="PANTHER" id="PTHR30213">
    <property type="entry name" value="INNER MEMBRANE PROTEIN YHJD"/>
    <property type="match status" value="1"/>
</dbReference>
<dbReference type="Pfam" id="PF03631">
    <property type="entry name" value="Virul_fac_BrkB"/>
    <property type="match status" value="1"/>
</dbReference>
<feature type="transmembrane region" description="Helical" evidence="6">
    <location>
        <begin position="101"/>
        <end position="120"/>
    </location>
</feature>
<comment type="caution">
    <text evidence="7">The sequence shown here is derived from an EMBL/GenBank/DDBJ whole genome shotgun (WGS) entry which is preliminary data.</text>
</comment>
<feature type="transmembrane region" description="Helical" evidence="6">
    <location>
        <begin position="237"/>
        <end position="260"/>
    </location>
</feature>
<evidence type="ECO:0000256" key="4">
    <source>
        <dbReference type="ARBA" id="ARBA00022989"/>
    </source>
</evidence>
<dbReference type="RefSeq" id="WP_289401192.1">
    <property type="nucleotide sequence ID" value="NZ_JAQIBC010000001.1"/>
</dbReference>
<feature type="transmembrane region" description="Helical" evidence="6">
    <location>
        <begin position="172"/>
        <end position="195"/>
    </location>
</feature>
<feature type="transmembrane region" description="Helical" evidence="6">
    <location>
        <begin position="41"/>
        <end position="64"/>
    </location>
</feature>
<keyword evidence="5 6" id="KW-0472">Membrane</keyword>
<accession>A0ABT7QPP6</accession>
<keyword evidence="4 6" id="KW-1133">Transmembrane helix</keyword>
<evidence type="ECO:0000313" key="8">
    <source>
        <dbReference type="Proteomes" id="UP001169066"/>
    </source>
</evidence>
<feature type="transmembrane region" description="Helical" evidence="6">
    <location>
        <begin position="207"/>
        <end position="231"/>
    </location>
</feature>
<reference evidence="7" key="1">
    <citation type="submission" date="2023-01" db="EMBL/GenBank/DDBJ databases">
        <title>Sulfurovum sp. XTW-4 genome assembly.</title>
        <authorList>
            <person name="Wang J."/>
        </authorList>
    </citation>
    <scope>NUCLEOTIDE SEQUENCE</scope>
    <source>
        <strain evidence="7">XTW-4</strain>
    </source>
</reference>
<evidence type="ECO:0000256" key="3">
    <source>
        <dbReference type="ARBA" id="ARBA00022692"/>
    </source>
</evidence>
<dbReference type="Proteomes" id="UP001169066">
    <property type="component" value="Unassembled WGS sequence"/>
</dbReference>
<protein>
    <submittedName>
        <fullName evidence="7">YihY family inner membrane protein</fullName>
    </submittedName>
</protein>
<dbReference type="PIRSF" id="PIRSF035875">
    <property type="entry name" value="RNase_BN"/>
    <property type="match status" value="1"/>
</dbReference>
<dbReference type="PANTHER" id="PTHR30213:SF0">
    <property type="entry name" value="UPF0761 MEMBRANE PROTEIN YIHY"/>
    <property type="match status" value="1"/>
</dbReference>
<dbReference type="InterPro" id="IPR017039">
    <property type="entry name" value="Virul_fac_BrkB"/>
</dbReference>
<keyword evidence="3 6" id="KW-0812">Transmembrane</keyword>
<evidence type="ECO:0000313" key="7">
    <source>
        <dbReference type="EMBL" id="MDM5263064.1"/>
    </source>
</evidence>
<proteinExistence type="predicted"/>